<reference evidence="1 2" key="1">
    <citation type="journal article" date="2023" name="Nucleic Acids Res.">
        <title>The hologenome of Daphnia magna reveals possible DNA methylation and microbiome-mediated evolution of the host genome.</title>
        <authorList>
            <person name="Chaturvedi A."/>
            <person name="Li X."/>
            <person name="Dhandapani V."/>
            <person name="Marshall H."/>
            <person name="Kissane S."/>
            <person name="Cuenca-Cambronero M."/>
            <person name="Asole G."/>
            <person name="Calvet F."/>
            <person name="Ruiz-Romero M."/>
            <person name="Marangio P."/>
            <person name="Guigo R."/>
            <person name="Rago D."/>
            <person name="Mirbahai L."/>
            <person name="Eastwood N."/>
            <person name="Colbourne J.K."/>
            <person name="Zhou J."/>
            <person name="Mallon E."/>
            <person name="Orsini L."/>
        </authorList>
    </citation>
    <scope>NUCLEOTIDE SEQUENCE [LARGE SCALE GENOMIC DNA]</scope>
    <source>
        <strain evidence="1">LRV0_1</strain>
    </source>
</reference>
<protein>
    <submittedName>
        <fullName evidence="1">Uncharacterized protein</fullName>
    </submittedName>
</protein>
<proteinExistence type="predicted"/>
<accession>A0ABQ9Z1E0</accession>
<evidence type="ECO:0000313" key="2">
    <source>
        <dbReference type="Proteomes" id="UP001234178"/>
    </source>
</evidence>
<sequence>MKGVDTTPKFWENKVNGRQMHENLLYPTFKKSTDFRQNGRNYYQKVDVSFHYQMVAKSSKKVEIRNRQCNPIGSYNNKLVQYPPHD</sequence>
<dbReference type="Proteomes" id="UP001234178">
    <property type="component" value="Unassembled WGS sequence"/>
</dbReference>
<gene>
    <name evidence="1" type="ORF">OUZ56_011875</name>
</gene>
<evidence type="ECO:0000313" key="1">
    <source>
        <dbReference type="EMBL" id="KAK4006717.1"/>
    </source>
</evidence>
<keyword evidence="2" id="KW-1185">Reference proteome</keyword>
<organism evidence="1 2">
    <name type="scientific">Daphnia magna</name>
    <dbReference type="NCBI Taxonomy" id="35525"/>
    <lineage>
        <taxon>Eukaryota</taxon>
        <taxon>Metazoa</taxon>
        <taxon>Ecdysozoa</taxon>
        <taxon>Arthropoda</taxon>
        <taxon>Crustacea</taxon>
        <taxon>Branchiopoda</taxon>
        <taxon>Diplostraca</taxon>
        <taxon>Cladocera</taxon>
        <taxon>Anomopoda</taxon>
        <taxon>Daphniidae</taxon>
        <taxon>Daphnia</taxon>
    </lineage>
</organism>
<name>A0ABQ9Z1E0_9CRUS</name>
<comment type="caution">
    <text evidence="1">The sequence shown here is derived from an EMBL/GenBank/DDBJ whole genome shotgun (WGS) entry which is preliminary data.</text>
</comment>
<dbReference type="EMBL" id="JAOYFB010000002">
    <property type="protein sequence ID" value="KAK4006717.1"/>
    <property type="molecule type" value="Genomic_DNA"/>
</dbReference>